<keyword evidence="3 7" id="KW-0819">tRNA processing</keyword>
<dbReference type="GO" id="GO:0046872">
    <property type="term" value="F:metal ion binding"/>
    <property type="evidence" value="ECO:0007669"/>
    <property type="project" value="UniProtKB-KW"/>
</dbReference>
<keyword evidence="7" id="KW-0496">Mitochondrion</keyword>
<dbReference type="InterPro" id="IPR000905">
    <property type="entry name" value="Gcp-like_dom"/>
</dbReference>
<comment type="function">
    <text evidence="7">Required for the formation of a threonylcarbamoyl group on adenosine at position 37 (t(6)A37) in mitochondrial tRNAs that read codons beginning with adenine. Probably involved in the transfer of the threonylcarbamoyl moiety of threonylcarbamoyl-AMP (TC-AMP) to the N6 group of A37. Involved in mitochondrial genome maintenance.</text>
</comment>
<dbReference type="EMBL" id="AAZO01001477">
    <property type="status" value="NOT_ANNOTATED_CDS"/>
    <property type="molecule type" value="Genomic_DNA"/>
</dbReference>
<reference evidence="10" key="3">
    <citation type="submission" date="2020-05" db="UniProtKB">
        <authorList>
            <consortium name="EnsemblMetazoa"/>
        </authorList>
    </citation>
    <scope>IDENTIFICATION</scope>
    <source>
        <strain evidence="10">USDA</strain>
    </source>
</reference>
<dbReference type="OrthoDB" id="10259622at2759"/>
<dbReference type="AlphaFoldDB" id="E0VDW1"/>
<reference evidence="9" key="2">
    <citation type="submission" date="2007-04" db="EMBL/GenBank/DDBJ databases">
        <title>The genome of the human body louse.</title>
        <authorList>
            <consortium name="The Human Body Louse Genome Consortium"/>
            <person name="Kirkness E."/>
            <person name="Walenz B."/>
            <person name="Hass B."/>
            <person name="Bruggner R."/>
            <person name="Strausberg R."/>
        </authorList>
    </citation>
    <scope>NUCLEOTIDE SEQUENCE</scope>
    <source>
        <strain evidence="9">USDA</strain>
    </source>
</reference>
<comment type="subcellular location">
    <subcellularLocation>
        <location evidence="7">Mitochondrion</location>
    </subcellularLocation>
</comment>
<dbReference type="Gene3D" id="3.30.420.40">
    <property type="match status" value="2"/>
</dbReference>
<dbReference type="GO" id="GO:0061711">
    <property type="term" value="F:tRNA N(6)-L-threonylcarbamoyladenine synthase activity"/>
    <property type="evidence" value="ECO:0007669"/>
    <property type="project" value="UniProtKB-EC"/>
</dbReference>
<accession>E0VDW1</accession>
<evidence type="ECO:0000259" key="8">
    <source>
        <dbReference type="Pfam" id="PF00814"/>
    </source>
</evidence>
<dbReference type="EnsemblMetazoa" id="PHUM125780-RA">
    <property type="protein sequence ID" value="PHUM125780-PA"/>
    <property type="gene ID" value="PHUM125780"/>
</dbReference>
<dbReference type="Pfam" id="PF00814">
    <property type="entry name" value="TsaD"/>
    <property type="match status" value="1"/>
</dbReference>
<evidence type="ECO:0000256" key="7">
    <source>
        <dbReference type="HAMAP-Rule" id="MF_03179"/>
    </source>
</evidence>
<comment type="subunit">
    <text evidence="7">Homodimer.</text>
</comment>
<feature type="domain" description="Gcp-like" evidence="8">
    <location>
        <begin position="47"/>
        <end position="354"/>
    </location>
</feature>
<proteinExistence type="inferred from homology"/>
<dbReference type="STRING" id="121224.E0VDW1"/>
<evidence type="ECO:0000313" key="10">
    <source>
        <dbReference type="EnsemblMetazoa" id="PHUM125780-PA"/>
    </source>
</evidence>
<reference evidence="9" key="1">
    <citation type="submission" date="2007-04" db="EMBL/GenBank/DDBJ databases">
        <title>Annotation of Pediculus humanus corporis strain USDA.</title>
        <authorList>
            <person name="Kirkness E."/>
            <person name="Hannick L."/>
            <person name="Hass B."/>
            <person name="Bruggner R."/>
            <person name="Lawson D."/>
            <person name="Bidwell S."/>
            <person name="Joardar V."/>
            <person name="Caler E."/>
            <person name="Walenz B."/>
            <person name="Inman J."/>
            <person name="Schobel S."/>
            <person name="Galinsky K."/>
            <person name="Amedeo P."/>
            <person name="Strausberg R."/>
        </authorList>
    </citation>
    <scope>NUCLEOTIDE SEQUENCE</scope>
    <source>
        <strain evidence="9">USDA</strain>
    </source>
</reference>
<keyword evidence="11" id="KW-1185">Reference proteome</keyword>
<evidence type="ECO:0000313" key="11">
    <source>
        <dbReference type="Proteomes" id="UP000009046"/>
    </source>
</evidence>
<gene>
    <name evidence="10" type="primary">8239320</name>
    <name evidence="9" type="ORF">Phum_PHUM125780</name>
</gene>
<evidence type="ECO:0000256" key="2">
    <source>
        <dbReference type="ARBA" id="ARBA00022679"/>
    </source>
</evidence>
<evidence type="ECO:0000256" key="5">
    <source>
        <dbReference type="ARBA" id="ARBA00023315"/>
    </source>
</evidence>
<dbReference type="EMBL" id="DS235088">
    <property type="protein sequence ID" value="EEB11567.1"/>
    <property type="molecule type" value="Genomic_DNA"/>
</dbReference>
<dbReference type="RefSeq" id="XP_002424305.1">
    <property type="nucleotide sequence ID" value="XM_002424260.1"/>
</dbReference>
<comment type="similarity">
    <text evidence="7">Belongs to the KAE1 / TsaD family.</text>
</comment>
<dbReference type="HAMAP" id="MF_01445">
    <property type="entry name" value="TsaD"/>
    <property type="match status" value="1"/>
</dbReference>
<keyword evidence="4 7" id="KW-0479">Metal-binding</keyword>
<sequence length="419" mass="46473">MNYNIIKHPKKIKRLLLPCYGRSNFHVLGIESSCDDTGASVVNDSGKVLGESHCSQSVIHVEAGGILPHVASALHKNNLKHVVNSAMLQSKLKFENLDVIAVTVKPGLILSLTEGVNYAKNLCTLYNKPLIPIHHMEAHALTVRIIDEVKFPFLVFLLSGGHCILALANSVRKFYKLGDSNDNSPGQVFDKIARRAKLINLNELKGLVGGAAIEKAAKTGNPTAIPFSQTTLKSQKNCNFSFSGYITSAYNYIQSQEINLNLSPDAVIPDINDFCASFQWSLTTHLCQRLEMAIKYVEERKLLNEDEKRLVVSGGVASNSLIKNALKFVCNHYNYKIFIPPPRLCTDNGVMIAWNGVELLKENFKMIYPHELQSIEPQANPFGEDISDDVANVMKNFTFSKSSKVKLQKFIENAPNSNL</sequence>
<comment type="cofactor">
    <cofactor evidence="7">
        <name>a divalent metal cation</name>
        <dbReference type="ChEBI" id="CHEBI:60240"/>
    </cofactor>
    <text evidence="7">Binds 1 divalent metal cation per subunit.</text>
</comment>
<dbReference type="InterPro" id="IPR043129">
    <property type="entry name" value="ATPase_NBD"/>
</dbReference>
<dbReference type="eggNOG" id="KOG2707">
    <property type="taxonomic scope" value="Eukaryota"/>
</dbReference>
<evidence type="ECO:0000313" key="9">
    <source>
        <dbReference type="EMBL" id="EEB11567.1"/>
    </source>
</evidence>
<evidence type="ECO:0000256" key="1">
    <source>
        <dbReference type="ARBA" id="ARBA00012156"/>
    </source>
</evidence>
<dbReference type="Proteomes" id="UP000009046">
    <property type="component" value="Unassembled WGS sequence"/>
</dbReference>
<evidence type="ECO:0000256" key="3">
    <source>
        <dbReference type="ARBA" id="ARBA00022694"/>
    </source>
</evidence>
<dbReference type="PANTHER" id="PTHR11735:SF6">
    <property type="entry name" value="TRNA N6-ADENOSINE THREONYLCARBAMOYLTRANSFERASE, MITOCHONDRIAL"/>
    <property type="match status" value="1"/>
</dbReference>
<name>E0VDW1_PEDHC</name>
<dbReference type="GeneID" id="8239320"/>
<dbReference type="KEGG" id="phu:Phum_PHUM125780"/>
<dbReference type="SUPFAM" id="SSF53067">
    <property type="entry name" value="Actin-like ATPase domain"/>
    <property type="match status" value="1"/>
</dbReference>
<dbReference type="GO" id="GO:0005739">
    <property type="term" value="C:mitochondrion"/>
    <property type="evidence" value="ECO:0007669"/>
    <property type="project" value="UniProtKB-SubCell"/>
</dbReference>
<keyword evidence="5 7" id="KW-0012">Acyltransferase</keyword>
<dbReference type="PANTHER" id="PTHR11735">
    <property type="entry name" value="TRNA N6-ADENOSINE THREONYLCARBAMOYLTRANSFERASE"/>
    <property type="match status" value="1"/>
</dbReference>
<dbReference type="EC" id="2.3.1.234" evidence="1"/>
<dbReference type="InParanoid" id="E0VDW1"/>
<dbReference type="InterPro" id="IPR017861">
    <property type="entry name" value="KAE1/TsaD"/>
</dbReference>
<comment type="catalytic activity">
    <reaction evidence="6 7">
        <text>L-threonylcarbamoyladenylate + adenosine(37) in tRNA = N(6)-L-threonylcarbamoyladenosine(37) in tRNA + AMP + H(+)</text>
        <dbReference type="Rhea" id="RHEA:37059"/>
        <dbReference type="Rhea" id="RHEA-COMP:10162"/>
        <dbReference type="Rhea" id="RHEA-COMP:10163"/>
        <dbReference type="ChEBI" id="CHEBI:15378"/>
        <dbReference type="ChEBI" id="CHEBI:73682"/>
        <dbReference type="ChEBI" id="CHEBI:74411"/>
        <dbReference type="ChEBI" id="CHEBI:74418"/>
        <dbReference type="ChEBI" id="CHEBI:456215"/>
        <dbReference type="EC" id="2.3.1.234"/>
    </reaction>
</comment>
<dbReference type="PRINTS" id="PR00789">
    <property type="entry name" value="OSIALOPTASE"/>
</dbReference>
<dbReference type="GO" id="GO:0002949">
    <property type="term" value="P:tRNA threonylcarbamoyladenosine modification"/>
    <property type="evidence" value="ECO:0007669"/>
    <property type="project" value="UniProtKB-UniRule"/>
</dbReference>
<dbReference type="VEuPathDB" id="VectorBase:PHUM125780"/>
<dbReference type="FunCoup" id="E0VDW1">
    <property type="interactions" value="1767"/>
</dbReference>
<dbReference type="OMA" id="NAAMIGC"/>
<dbReference type="HOGENOM" id="CLU_023208_1_2_1"/>
<dbReference type="CTD" id="8239320"/>
<protein>
    <recommendedName>
        <fullName evidence="1">N(6)-L-threonylcarbamoyladenine synthase</fullName>
        <ecNumber evidence="1">2.3.1.234</ecNumber>
    </recommendedName>
</protein>
<evidence type="ECO:0000256" key="4">
    <source>
        <dbReference type="ARBA" id="ARBA00022723"/>
    </source>
</evidence>
<dbReference type="CDD" id="cd24134">
    <property type="entry name" value="ASKHA_NBD_OSGEPL1_QRI7_euk"/>
    <property type="match status" value="1"/>
</dbReference>
<evidence type="ECO:0000256" key="6">
    <source>
        <dbReference type="ARBA" id="ARBA00048117"/>
    </source>
</evidence>
<dbReference type="InterPro" id="IPR022450">
    <property type="entry name" value="TsaD"/>
</dbReference>
<organism>
    <name type="scientific">Pediculus humanus subsp. corporis</name>
    <name type="common">Body louse</name>
    <dbReference type="NCBI Taxonomy" id="121224"/>
    <lineage>
        <taxon>Eukaryota</taxon>
        <taxon>Metazoa</taxon>
        <taxon>Ecdysozoa</taxon>
        <taxon>Arthropoda</taxon>
        <taxon>Hexapoda</taxon>
        <taxon>Insecta</taxon>
        <taxon>Pterygota</taxon>
        <taxon>Neoptera</taxon>
        <taxon>Paraneoptera</taxon>
        <taxon>Psocodea</taxon>
        <taxon>Troctomorpha</taxon>
        <taxon>Phthiraptera</taxon>
        <taxon>Anoplura</taxon>
        <taxon>Pediculidae</taxon>
        <taxon>Pediculus</taxon>
    </lineage>
</organism>
<keyword evidence="2 7" id="KW-0808">Transferase</keyword>
<dbReference type="NCBIfam" id="TIGR00329">
    <property type="entry name" value="gcp_kae1"/>
    <property type="match status" value="1"/>
</dbReference>